<sequence>MTKAVRFTQADLTRAIRGCVAAGLDIVSVDIQAGGAIVVHACGSLPIEPANDGMRCLRTASLHCNEDTCVR</sequence>
<dbReference type="Proteomes" id="UP000241167">
    <property type="component" value="Unassembled WGS sequence"/>
</dbReference>
<organism evidence="1 2">
    <name type="scientific">Allosphingosinicella deserti</name>
    <dbReference type="NCBI Taxonomy" id="2116704"/>
    <lineage>
        <taxon>Bacteria</taxon>
        <taxon>Pseudomonadati</taxon>
        <taxon>Pseudomonadota</taxon>
        <taxon>Alphaproteobacteria</taxon>
        <taxon>Sphingomonadales</taxon>
        <taxon>Sphingomonadaceae</taxon>
        <taxon>Allosphingosinicella</taxon>
    </lineage>
</organism>
<reference evidence="1 2" key="1">
    <citation type="submission" date="2018-03" db="EMBL/GenBank/DDBJ databases">
        <title>The draft genome of Sphingosinicella sp. GL-C-18.</title>
        <authorList>
            <person name="Liu L."/>
            <person name="Li L."/>
            <person name="Liang L."/>
            <person name="Zhang X."/>
            <person name="Wang T."/>
        </authorList>
    </citation>
    <scope>NUCLEOTIDE SEQUENCE [LARGE SCALE GENOMIC DNA]</scope>
    <source>
        <strain evidence="1 2">GL-C-18</strain>
    </source>
</reference>
<proteinExistence type="predicted"/>
<evidence type="ECO:0000313" key="1">
    <source>
        <dbReference type="EMBL" id="PSJ42145.1"/>
    </source>
</evidence>
<protein>
    <submittedName>
        <fullName evidence="1">Uncharacterized protein</fullName>
    </submittedName>
</protein>
<evidence type="ECO:0000313" key="2">
    <source>
        <dbReference type="Proteomes" id="UP000241167"/>
    </source>
</evidence>
<accession>A0A2P7QVY4</accession>
<comment type="caution">
    <text evidence="1">The sequence shown here is derived from an EMBL/GenBank/DDBJ whole genome shotgun (WGS) entry which is preliminary data.</text>
</comment>
<gene>
    <name evidence="1" type="ORF">C7I55_07885</name>
</gene>
<keyword evidence="2" id="KW-1185">Reference proteome</keyword>
<name>A0A2P7QVY4_9SPHN</name>
<dbReference type="EMBL" id="PXYI01000002">
    <property type="protein sequence ID" value="PSJ42145.1"/>
    <property type="molecule type" value="Genomic_DNA"/>
</dbReference>
<dbReference type="AlphaFoldDB" id="A0A2P7QVY4"/>